<organism evidence="5">
    <name type="scientific">marine sediment metagenome</name>
    <dbReference type="NCBI Taxonomy" id="412755"/>
    <lineage>
        <taxon>unclassified sequences</taxon>
        <taxon>metagenomes</taxon>
        <taxon>ecological metagenomes</taxon>
    </lineage>
</organism>
<dbReference type="GO" id="GO:0004030">
    <property type="term" value="F:aldehyde dehydrogenase [NAD(P)+] activity"/>
    <property type="evidence" value="ECO:0007669"/>
    <property type="project" value="InterPro"/>
</dbReference>
<proteinExistence type="inferred from homology"/>
<dbReference type="FunFam" id="3.40.309.10:FF:000010">
    <property type="entry name" value="Gamma-aminobutyraldehyde dehydrogenase"/>
    <property type="match status" value="1"/>
</dbReference>
<accession>A0A0F9V894</accession>
<evidence type="ECO:0000259" key="4">
    <source>
        <dbReference type="Pfam" id="PF00171"/>
    </source>
</evidence>
<dbReference type="CDD" id="cd07100">
    <property type="entry name" value="ALDH_SSADH1_GabD1"/>
    <property type="match status" value="1"/>
</dbReference>
<dbReference type="PANTHER" id="PTHR43217:SF1">
    <property type="entry name" value="SUCCINATE SEMIALDEHYDE DEHYDROGENASE [NAD(P)+] SAD"/>
    <property type="match status" value="1"/>
</dbReference>
<dbReference type="SUPFAM" id="SSF53720">
    <property type="entry name" value="ALDH-like"/>
    <property type="match status" value="1"/>
</dbReference>
<evidence type="ECO:0000256" key="1">
    <source>
        <dbReference type="ARBA" id="ARBA00009986"/>
    </source>
</evidence>
<keyword evidence="3" id="KW-0560">Oxidoreductase</keyword>
<dbReference type="EMBL" id="LAZR01000042">
    <property type="protein sequence ID" value="KKO00200.1"/>
    <property type="molecule type" value="Genomic_DNA"/>
</dbReference>
<dbReference type="AlphaFoldDB" id="A0A0F9V894"/>
<dbReference type="InterPro" id="IPR044148">
    <property type="entry name" value="ALDH_GabD1-like"/>
</dbReference>
<gene>
    <name evidence="5" type="ORF">LCGC14_0129660</name>
</gene>
<dbReference type="FunFam" id="3.40.605.10:FF:000012">
    <property type="entry name" value="NAD-dependent succinate-semialdehyde dehydrogenase"/>
    <property type="match status" value="1"/>
</dbReference>
<dbReference type="GO" id="GO:0004777">
    <property type="term" value="F:succinate-semialdehyde dehydrogenase (NAD+) activity"/>
    <property type="evidence" value="ECO:0007669"/>
    <property type="project" value="TreeGrafter"/>
</dbReference>
<evidence type="ECO:0000313" key="5">
    <source>
        <dbReference type="EMBL" id="KKO00200.1"/>
    </source>
</evidence>
<dbReference type="InterPro" id="IPR047110">
    <property type="entry name" value="GABD/Sad-like"/>
</dbReference>
<evidence type="ECO:0000256" key="3">
    <source>
        <dbReference type="ARBA" id="ARBA00023002"/>
    </source>
</evidence>
<dbReference type="InterPro" id="IPR015590">
    <property type="entry name" value="Aldehyde_DH_dom"/>
</dbReference>
<dbReference type="InterPro" id="IPR016161">
    <property type="entry name" value="Ald_DH/histidinol_DH"/>
</dbReference>
<name>A0A0F9V894_9ZZZZ</name>
<comment type="caution">
    <text evidence="5">The sequence shown here is derived from an EMBL/GenBank/DDBJ whole genome shotgun (WGS) entry which is preliminary data.</text>
</comment>
<sequence length="466" mass="51145">MSTTTKQNTFKTINPTTGKTLSTYTYMTDEQVEESIQQSQKAFLKWKNKTIEERGEIIKSIGKELQNYKSELAELMTNEMGKLLKQSEQEVDLCTSICDYSAEHAPAFLKSEERQLTNGGKGIIAYSPMGIIYGIQPWNYPSYQVLRYTIVNLMAGNSILLKHASNVTGTAKLLKSIFDTAGLPSGLFNVLVIEHEQSNAIVKHKLVRGLTLTGSPGAGEKIGEKAGAALKKTVLELGSNDAYLVLDDADIDLAVEKSVMGRIYNNGETCIAAKRFIATEKVYDEFKEKFVNAMKALKVGDPKLEETELGPMAREDLRKKIHEQVEESVEKGAEILCGGEIPEGEGYFYPATILGNISSGQPAYDDELFGPVASLIRATDNEDAMRIANDSRFGLGGGIFSKDVKKATELAEKHFDTGMVFINSFGLAEPSMPFGGVKDSGYGREHGGFGMKEFVNVKSIIIMDDK</sequence>
<dbReference type="PANTHER" id="PTHR43217">
    <property type="entry name" value="SUCCINATE SEMIALDEHYDE DEHYDROGENASE [NAD(P)+] SAD"/>
    <property type="match status" value="1"/>
</dbReference>
<keyword evidence="2" id="KW-0521">NADP</keyword>
<feature type="domain" description="Aldehyde dehydrogenase" evidence="4">
    <location>
        <begin position="5"/>
        <end position="460"/>
    </location>
</feature>
<reference evidence="5" key="1">
    <citation type="journal article" date="2015" name="Nature">
        <title>Complex archaea that bridge the gap between prokaryotes and eukaryotes.</title>
        <authorList>
            <person name="Spang A."/>
            <person name="Saw J.H."/>
            <person name="Jorgensen S.L."/>
            <person name="Zaremba-Niedzwiedzka K."/>
            <person name="Martijn J."/>
            <person name="Lind A.E."/>
            <person name="van Eijk R."/>
            <person name="Schleper C."/>
            <person name="Guy L."/>
            <person name="Ettema T.J."/>
        </authorList>
    </citation>
    <scope>NUCLEOTIDE SEQUENCE</scope>
</reference>
<protein>
    <recommendedName>
        <fullName evidence="4">Aldehyde dehydrogenase domain-containing protein</fullName>
    </recommendedName>
</protein>
<dbReference type="Gene3D" id="3.40.605.10">
    <property type="entry name" value="Aldehyde Dehydrogenase, Chain A, domain 1"/>
    <property type="match status" value="1"/>
</dbReference>
<evidence type="ECO:0000256" key="2">
    <source>
        <dbReference type="ARBA" id="ARBA00022857"/>
    </source>
</evidence>
<dbReference type="Gene3D" id="3.40.309.10">
    <property type="entry name" value="Aldehyde Dehydrogenase, Chain A, domain 2"/>
    <property type="match status" value="1"/>
</dbReference>
<comment type="similarity">
    <text evidence="1">Belongs to the aldehyde dehydrogenase family.</text>
</comment>
<dbReference type="InterPro" id="IPR016163">
    <property type="entry name" value="Ald_DH_C"/>
</dbReference>
<dbReference type="Pfam" id="PF00171">
    <property type="entry name" value="Aldedh"/>
    <property type="match status" value="1"/>
</dbReference>
<dbReference type="InterPro" id="IPR016162">
    <property type="entry name" value="Ald_DH_N"/>
</dbReference>